<keyword evidence="2" id="KW-1185">Reference proteome</keyword>
<organism evidence="1 2">
    <name type="scientific">Mya arenaria</name>
    <name type="common">Soft-shell clam</name>
    <dbReference type="NCBI Taxonomy" id="6604"/>
    <lineage>
        <taxon>Eukaryota</taxon>
        <taxon>Metazoa</taxon>
        <taxon>Spiralia</taxon>
        <taxon>Lophotrochozoa</taxon>
        <taxon>Mollusca</taxon>
        <taxon>Bivalvia</taxon>
        <taxon>Autobranchia</taxon>
        <taxon>Heteroconchia</taxon>
        <taxon>Euheterodonta</taxon>
        <taxon>Imparidentia</taxon>
        <taxon>Neoheterodontei</taxon>
        <taxon>Myida</taxon>
        <taxon>Myoidea</taxon>
        <taxon>Myidae</taxon>
        <taxon>Mya</taxon>
    </lineage>
</organism>
<feature type="non-terminal residue" evidence="1">
    <location>
        <position position="70"/>
    </location>
</feature>
<evidence type="ECO:0000313" key="1">
    <source>
        <dbReference type="EMBL" id="WAR09232.1"/>
    </source>
</evidence>
<sequence length="70" mass="8354">MSENAELCQLQMQRYGLKSIERDSVRCYYCDMSIGKWRDHVYNRDPFVEHCLTHPYCPHIILTKGLVFVD</sequence>
<evidence type="ECO:0000313" key="2">
    <source>
        <dbReference type="Proteomes" id="UP001164746"/>
    </source>
</evidence>
<dbReference type="Proteomes" id="UP001164746">
    <property type="component" value="Chromosome 6"/>
</dbReference>
<accession>A0ABY7EGV7</accession>
<dbReference type="InterPro" id="IPR001370">
    <property type="entry name" value="BIR_rpt"/>
</dbReference>
<proteinExistence type="predicted"/>
<protein>
    <submittedName>
        <fullName evidence="1">Uncharacterized protein</fullName>
    </submittedName>
</protein>
<dbReference type="Pfam" id="PF00653">
    <property type="entry name" value="BIR"/>
    <property type="match status" value="1"/>
</dbReference>
<dbReference type="SMART" id="SM00238">
    <property type="entry name" value="BIR"/>
    <property type="match status" value="1"/>
</dbReference>
<dbReference type="Gene3D" id="1.10.1170.10">
    <property type="entry name" value="Inhibitor Of Apoptosis Protein (2mihbC-IAP-1), Chain A"/>
    <property type="match status" value="1"/>
</dbReference>
<dbReference type="EMBL" id="CP111017">
    <property type="protein sequence ID" value="WAR09232.1"/>
    <property type="molecule type" value="Genomic_DNA"/>
</dbReference>
<reference evidence="1" key="1">
    <citation type="submission" date="2022-11" db="EMBL/GenBank/DDBJ databases">
        <title>Centuries of genome instability and evolution in soft-shell clam transmissible cancer (bioRxiv).</title>
        <authorList>
            <person name="Hart S.F.M."/>
            <person name="Yonemitsu M.A."/>
            <person name="Giersch R.M."/>
            <person name="Beal B.F."/>
            <person name="Arriagada G."/>
            <person name="Davis B.W."/>
            <person name="Ostrander E.A."/>
            <person name="Goff S.P."/>
            <person name="Metzger M.J."/>
        </authorList>
    </citation>
    <scope>NUCLEOTIDE SEQUENCE</scope>
    <source>
        <strain evidence="1">MELC-2E11</strain>
        <tissue evidence="1">Siphon/mantle</tissue>
    </source>
</reference>
<gene>
    <name evidence="1" type="ORF">MAR_019190</name>
</gene>
<name>A0ABY7EGV7_MYAAR</name>
<dbReference type="SUPFAM" id="SSF57924">
    <property type="entry name" value="Inhibitor of apoptosis (IAP) repeat"/>
    <property type="match status" value="1"/>
</dbReference>